<sequence length="253" mass="27692">MSILAAWPPSTSPSLLQTDRRRSNFNIISGTSMSCPHVSGLAALLKAAHKDWSPAAIKSALMTTARSIDNRNASILDISSSTPATPFAIGSGHVDPEKASNPGLVYDIAPDDYLNYLCSMSYTSQQLMTVARQNYSCSSSSGARDRELNYPSFSVLFDGRKGNATVTMTRTAMNVGPAKCEYEVRVKEPEGVEMRVEPRVLAFRETGEKLSYRVRFDGGKGSGFSFGEIVWVCGEFRVRSPVAVSWQQARRKD</sequence>
<dbReference type="Gene3D" id="3.40.50.200">
    <property type="entry name" value="Peptidase S8/S53 domain"/>
    <property type="match status" value="1"/>
</dbReference>
<feature type="domain" description="Subtilisin-like protease fibronectin type-III" evidence="8">
    <location>
        <begin position="147"/>
        <end position="244"/>
    </location>
</feature>
<keyword evidence="2" id="KW-0645">Protease</keyword>
<keyword evidence="4" id="KW-0378">Hydrolase</keyword>
<evidence type="ECO:0000256" key="5">
    <source>
        <dbReference type="ARBA" id="ARBA00022825"/>
    </source>
</evidence>
<evidence type="ECO:0000259" key="8">
    <source>
        <dbReference type="Pfam" id="PF17766"/>
    </source>
</evidence>
<reference evidence="10" key="1">
    <citation type="journal article" date="2017" name="Nat. Commun.">
        <title>The asparagus genome sheds light on the origin and evolution of a young Y chromosome.</title>
        <authorList>
            <person name="Harkess A."/>
            <person name="Zhou J."/>
            <person name="Xu C."/>
            <person name="Bowers J.E."/>
            <person name="Van der Hulst R."/>
            <person name="Ayyampalayam S."/>
            <person name="Mercati F."/>
            <person name="Riccardi P."/>
            <person name="McKain M.R."/>
            <person name="Kakrana A."/>
            <person name="Tang H."/>
            <person name="Ray J."/>
            <person name="Groenendijk J."/>
            <person name="Arikit S."/>
            <person name="Mathioni S.M."/>
            <person name="Nakano M."/>
            <person name="Shan H."/>
            <person name="Telgmann-Rauber A."/>
            <person name="Kanno A."/>
            <person name="Yue Z."/>
            <person name="Chen H."/>
            <person name="Li W."/>
            <person name="Chen Y."/>
            <person name="Xu X."/>
            <person name="Zhang Y."/>
            <person name="Luo S."/>
            <person name="Chen H."/>
            <person name="Gao J."/>
            <person name="Mao Z."/>
            <person name="Pires J.C."/>
            <person name="Luo M."/>
            <person name="Kudrna D."/>
            <person name="Wing R.A."/>
            <person name="Meyers B.C."/>
            <person name="Yi K."/>
            <person name="Kong H."/>
            <person name="Lavrijsen P."/>
            <person name="Sunseri F."/>
            <person name="Falavigna A."/>
            <person name="Ye Y."/>
            <person name="Leebens-Mack J.H."/>
            <person name="Chen G."/>
        </authorList>
    </citation>
    <scope>NUCLEOTIDE SEQUENCE [LARGE SCALE GENOMIC DNA]</scope>
    <source>
        <strain evidence="10">cv. DH0086</strain>
    </source>
</reference>
<dbReference type="EMBL" id="CM007390">
    <property type="protein sequence ID" value="ONK56255.1"/>
    <property type="molecule type" value="Genomic_DNA"/>
</dbReference>
<evidence type="ECO:0000256" key="3">
    <source>
        <dbReference type="ARBA" id="ARBA00022729"/>
    </source>
</evidence>
<dbReference type="InterPro" id="IPR000209">
    <property type="entry name" value="Peptidase_S8/S53_dom"/>
</dbReference>
<dbReference type="InterPro" id="IPR045051">
    <property type="entry name" value="SBT"/>
</dbReference>
<dbReference type="AlphaFoldDB" id="A0A5P1E488"/>
<dbReference type="OMA" id="INITRMH"/>
<dbReference type="InterPro" id="IPR036852">
    <property type="entry name" value="Peptidase_S8/S53_dom_sf"/>
</dbReference>
<evidence type="ECO:0000256" key="2">
    <source>
        <dbReference type="ARBA" id="ARBA00022670"/>
    </source>
</evidence>
<proteinExistence type="inferred from homology"/>
<dbReference type="Gene3D" id="2.60.40.2310">
    <property type="match status" value="1"/>
</dbReference>
<dbReference type="PANTHER" id="PTHR10795">
    <property type="entry name" value="PROPROTEIN CONVERTASE SUBTILISIN/KEXIN"/>
    <property type="match status" value="1"/>
</dbReference>
<dbReference type="InterPro" id="IPR023828">
    <property type="entry name" value="Peptidase_S8_Ser-AS"/>
</dbReference>
<dbReference type="InterPro" id="IPR041469">
    <property type="entry name" value="Subtilisin-like_FN3"/>
</dbReference>
<dbReference type="Pfam" id="PF17766">
    <property type="entry name" value="fn3_6"/>
    <property type="match status" value="1"/>
</dbReference>
<dbReference type="GO" id="GO:0006508">
    <property type="term" value="P:proteolysis"/>
    <property type="evidence" value="ECO:0007669"/>
    <property type="project" value="UniProtKB-KW"/>
</dbReference>
<evidence type="ECO:0000256" key="6">
    <source>
        <dbReference type="PROSITE-ProRule" id="PRU01240"/>
    </source>
</evidence>
<comment type="similarity">
    <text evidence="1 6">Belongs to the peptidase S8 family.</text>
</comment>
<feature type="domain" description="Peptidase S8/S53" evidence="7">
    <location>
        <begin position="11"/>
        <end position="69"/>
    </location>
</feature>
<dbReference type="Pfam" id="PF00082">
    <property type="entry name" value="Peptidase_S8"/>
    <property type="match status" value="1"/>
</dbReference>
<evidence type="ECO:0000313" key="10">
    <source>
        <dbReference type="Proteomes" id="UP000243459"/>
    </source>
</evidence>
<evidence type="ECO:0000313" key="9">
    <source>
        <dbReference type="EMBL" id="ONK56255.1"/>
    </source>
</evidence>
<dbReference type="SUPFAM" id="SSF52743">
    <property type="entry name" value="Subtilisin-like"/>
    <property type="match status" value="1"/>
</dbReference>
<accession>A0A5P1E488</accession>
<evidence type="ECO:0000256" key="1">
    <source>
        <dbReference type="ARBA" id="ARBA00011073"/>
    </source>
</evidence>
<evidence type="ECO:0000256" key="4">
    <source>
        <dbReference type="ARBA" id="ARBA00022801"/>
    </source>
</evidence>
<gene>
    <name evidence="9" type="ORF">A4U43_C10F5710</name>
</gene>
<name>A0A5P1E488_ASPOF</name>
<protein>
    <recommendedName>
        <fullName evidence="11">Subtilisin-like protease fibronectin type-III domain-containing protein</fullName>
    </recommendedName>
</protein>
<organism evidence="9 10">
    <name type="scientific">Asparagus officinalis</name>
    <name type="common">Garden asparagus</name>
    <dbReference type="NCBI Taxonomy" id="4686"/>
    <lineage>
        <taxon>Eukaryota</taxon>
        <taxon>Viridiplantae</taxon>
        <taxon>Streptophyta</taxon>
        <taxon>Embryophyta</taxon>
        <taxon>Tracheophyta</taxon>
        <taxon>Spermatophyta</taxon>
        <taxon>Magnoliopsida</taxon>
        <taxon>Liliopsida</taxon>
        <taxon>Asparagales</taxon>
        <taxon>Asparagaceae</taxon>
        <taxon>Asparagoideae</taxon>
        <taxon>Asparagus</taxon>
    </lineage>
</organism>
<dbReference type="FunFam" id="2.60.40.2310:FF:000001">
    <property type="entry name" value="Subtilisin-like protease SBT1.5"/>
    <property type="match status" value="1"/>
</dbReference>
<keyword evidence="10" id="KW-1185">Reference proteome</keyword>
<dbReference type="GO" id="GO:0004252">
    <property type="term" value="F:serine-type endopeptidase activity"/>
    <property type="evidence" value="ECO:0007669"/>
    <property type="project" value="InterPro"/>
</dbReference>
<evidence type="ECO:0008006" key="11">
    <source>
        <dbReference type="Google" id="ProtNLM"/>
    </source>
</evidence>
<keyword evidence="5" id="KW-0720">Serine protease</keyword>
<dbReference type="Gramene" id="ONK56255">
    <property type="protein sequence ID" value="ONK56255"/>
    <property type="gene ID" value="A4U43_C10F5710"/>
</dbReference>
<dbReference type="PROSITE" id="PS51892">
    <property type="entry name" value="SUBTILASE"/>
    <property type="match status" value="1"/>
</dbReference>
<dbReference type="PROSITE" id="PS00138">
    <property type="entry name" value="SUBTILASE_SER"/>
    <property type="match status" value="1"/>
</dbReference>
<evidence type="ECO:0000259" key="7">
    <source>
        <dbReference type="Pfam" id="PF00082"/>
    </source>
</evidence>
<keyword evidence="3" id="KW-0732">Signal</keyword>
<dbReference type="Proteomes" id="UP000243459">
    <property type="component" value="Chromosome 10"/>
</dbReference>
<comment type="caution">
    <text evidence="6">Lacks conserved residue(s) required for the propagation of feature annotation.</text>
</comment>